<proteinExistence type="inferred from homology"/>
<dbReference type="Gene3D" id="3.40.800.10">
    <property type="entry name" value="Ureohydrolase domain"/>
    <property type="match status" value="1"/>
</dbReference>
<organism evidence="6 7">
    <name type="scientific">Cyclotella cryptica</name>
    <dbReference type="NCBI Taxonomy" id="29204"/>
    <lineage>
        <taxon>Eukaryota</taxon>
        <taxon>Sar</taxon>
        <taxon>Stramenopiles</taxon>
        <taxon>Ochrophyta</taxon>
        <taxon>Bacillariophyta</taxon>
        <taxon>Coscinodiscophyceae</taxon>
        <taxon>Thalassiosirophycidae</taxon>
        <taxon>Stephanodiscales</taxon>
        <taxon>Stephanodiscaceae</taxon>
        <taxon>Cyclotella</taxon>
    </lineage>
</organism>
<comment type="similarity">
    <text evidence="1">Belongs to the arginase family. Agmatinase subfamily.</text>
</comment>
<dbReference type="CDD" id="cd09990">
    <property type="entry name" value="Agmatinase-like"/>
    <property type="match status" value="1"/>
</dbReference>
<dbReference type="GO" id="GO:0046872">
    <property type="term" value="F:metal ion binding"/>
    <property type="evidence" value="ECO:0007669"/>
    <property type="project" value="UniProtKB-KW"/>
</dbReference>
<feature type="region of interest" description="Disordered" evidence="5">
    <location>
        <begin position="30"/>
        <end position="57"/>
    </location>
</feature>
<dbReference type="PRINTS" id="PR00116">
    <property type="entry name" value="ARGINASE"/>
</dbReference>
<dbReference type="InterPro" id="IPR023696">
    <property type="entry name" value="Ureohydrolase_dom_sf"/>
</dbReference>
<evidence type="ECO:0000256" key="3">
    <source>
        <dbReference type="ARBA" id="ARBA00022801"/>
    </source>
</evidence>
<comment type="caution">
    <text evidence="6">The sequence shown here is derived from an EMBL/GenBank/DDBJ whole genome shotgun (WGS) entry which is preliminary data.</text>
</comment>
<evidence type="ECO:0000256" key="2">
    <source>
        <dbReference type="ARBA" id="ARBA00022723"/>
    </source>
</evidence>
<dbReference type="PANTHER" id="PTHR11358:SF26">
    <property type="entry name" value="GUANIDINO ACID HYDROLASE, MITOCHONDRIAL"/>
    <property type="match status" value="1"/>
</dbReference>
<dbReference type="Proteomes" id="UP001516023">
    <property type="component" value="Unassembled WGS sequence"/>
</dbReference>
<evidence type="ECO:0000256" key="5">
    <source>
        <dbReference type="SAM" id="MobiDB-lite"/>
    </source>
</evidence>
<protein>
    <recommendedName>
        <fullName evidence="8">Agmatinase</fullName>
    </recommendedName>
</protein>
<dbReference type="PROSITE" id="PS01053">
    <property type="entry name" value="ARGINASE_1"/>
    <property type="match status" value="1"/>
</dbReference>
<reference evidence="6 7" key="1">
    <citation type="journal article" date="2020" name="G3 (Bethesda)">
        <title>Improved Reference Genome for Cyclotella cryptica CCMP332, a Model for Cell Wall Morphogenesis, Salinity Adaptation, and Lipid Production in Diatoms (Bacillariophyta).</title>
        <authorList>
            <person name="Roberts W.R."/>
            <person name="Downey K.M."/>
            <person name="Ruck E.C."/>
            <person name="Traller J.C."/>
            <person name="Alverson A.J."/>
        </authorList>
    </citation>
    <scope>NUCLEOTIDE SEQUENCE [LARGE SCALE GENOMIC DNA]</scope>
    <source>
        <strain evidence="6 7">CCMP332</strain>
    </source>
</reference>
<dbReference type="PROSITE" id="PS51409">
    <property type="entry name" value="ARGINASE_2"/>
    <property type="match status" value="1"/>
</dbReference>
<sequence length="426" mass="46392">MSLPASAATQAARRSLSLSRKLATRNEAAAFAATTPSSHQQHQKRHHHPDPFNPKNTKGWKAALAEAEIPLTKFHEEIAKGLELGLPGASSITDKTISTFSRGELPHYAGINTFLKAPYLEDSKEVGKYDVAVVGVPFDGGCTYRAGTRFGPQGIRRISALYTPYNYEKGIDLREQMTLCDIGDVFTIPANIEKSFDQISNAVAHIASNGTMPIILGGDHSIGFPTVRGLASVTSKNIGIIHVDRHADIQEKDLDERMHTTPYFHATNLPNVNPKNLVQIGIGGWQVPRPAVPNMISRETNIYTMDDIELYGIDKISEMALDRAWDGCDAVYMSYDIDSIEAAFVPGTGWPEPGGLLPREALKLVGNVAKEGLCGMEVVEVSPPYDHADITSLMALRIIVDALGAMVSHGTLKKCMGIFDKEFVPI</sequence>
<dbReference type="InterPro" id="IPR006035">
    <property type="entry name" value="Ureohydrolase"/>
</dbReference>
<keyword evidence="3 4" id="KW-0378">Hydrolase</keyword>
<dbReference type="PANTHER" id="PTHR11358">
    <property type="entry name" value="ARGINASE/AGMATINASE"/>
    <property type="match status" value="1"/>
</dbReference>
<gene>
    <name evidence="6" type="ORF">HJC23_001251</name>
</gene>
<dbReference type="GO" id="GO:0016787">
    <property type="term" value="F:hydrolase activity"/>
    <property type="evidence" value="ECO:0007669"/>
    <property type="project" value="UniProtKB-KW"/>
</dbReference>
<accession>A0ABD3NWZ2</accession>
<dbReference type="InterPro" id="IPR020855">
    <property type="entry name" value="Ureohydrolase_Mn_BS"/>
</dbReference>
<dbReference type="EMBL" id="JABMIG020000423">
    <property type="protein sequence ID" value="KAL3778680.1"/>
    <property type="molecule type" value="Genomic_DNA"/>
</dbReference>
<dbReference type="AlphaFoldDB" id="A0ABD3NWZ2"/>
<evidence type="ECO:0000313" key="6">
    <source>
        <dbReference type="EMBL" id="KAL3778680.1"/>
    </source>
</evidence>
<keyword evidence="7" id="KW-1185">Reference proteome</keyword>
<dbReference type="SUPFAM" id="SSF52768">
    <property type="entry name" value="Arginase/deacetylase"/>
    <property type="match status" value="1"/>
</dbReference>
<evidence type="ECO:0000256" key="4">
    <source>
        <dbReference type="RuleBase" id="RU003684"/>
    </source>
</evidence>
<evidence type="ECO:0000313" key="7">
    <source>
        <dbReference type="Proteomes" id="UP001516023"/>
    </source>
</evidence>
<dbReference type="Pfam" id="PF00491">
    <property type="entry name" value="Arginase"/>
    <property type="match status" value="1"/>
</dbReference>
<name>A0ABD3NWZ2_9STRA</name>
<evidence type="ECO:0008006" key="8">
    <source>
        <dbReference type="Google" id="ProtNLM"/>
    </source>
</evidence>
<evidence type="ECO:0000256" key="1">
    <source>
        <dbReference type="ARBA" id="ARBA00009227"/>
    </source>
</evidence>
<keyword evidence="2" id="KW-0479">Metal-binding</keyword>